<dbReference type="Gene3D" id="3.10.105.10">
    <property type="entry name" value="Dipeptide-binding Protein, Domain 3"/>
    <property type="match status" value="1"/>
</dbReference>
<dbReference type="PANTHER" id="PTHR30290">
    <property type="entry name" value="PERIPLASMIC BINDING COMPONENT OF ABC TRANSPORTER"/>
    <property type="match status" value="1"/>
</dbReference>
<comment type="caution">
    <text evidence="6">The sequence shown here is derived from an EMBL/GenBank/DDBJ whole genome shotgun (WGS) entry which is preliminary data.</text>
</comment>
<dbReference type="PANTHER" id="PTHR30290:SF10">
    <property type="entry name" value="PERIPLASMIC OLIGOPEPTIDE-BINDING PROTEIN-RELATED"/>
    <property type="match status" value="1"/>
</dbReference>
<dbReference type="Gene3D" id="3.90.76.10">
    <property type="entry name" value="Dipeptide-binding Protein, Domain 1"/>
    <property type="match status" value="1"/>
</dbReference>
<evidence type="ECO:0000256" key="2">
    <source>
        <dbReference type="ARBA" id="ARBA00005695"/>
    </source>
</evidence>
<dbReference type="InterPro" id="IPR039424">
    <property type="entry name" value="SBP_5"/>
</dbReference>
<dbReference type="Pfam" id="PF00496">
    <property type="entry name" value="SBP_bac_5"/>
    <property type="match status" value="1"/>
</dbReference>
<comment type="similarity">
    <text evidence="2">Belongs to the bacterial solute-binding protein 5 family.</text>
</comment>
<keyword evidence="3" id="KW-0813">Transport</keyword>
<organism evidence="6 7">
    <name type="scientific">Sphingomonas astaxanthinifaciens DSM 22298</name>
    <dbReference type="NCBI Taxonomy" id="1123267"/>
    <lineage>
        <taxon>Bacteria</taxon>
        <taxon>Pseudomonadati</taxon>
        <taxon>Pseudomonadota</taxon>
        <taxon>Alphaproteobacteria</taxon>
        <taxon>Sphingomonadales</taxon>
        <taxon>Sphingomonadaceae</taxon>
        <taxon>Sphingomonas</taxon>
    </lineage>
</organism>
<evidence type="ECO:0000256" key="1">
    <source>
        <dbReference type="ARBA" id="ARBA00004418"/>
    </source>
</evidence>
<protein>
    <submittedName>
        <fullName evidence="6">Diguanylate cyclase</fullName>
    </submittedName>
</protein>
<comment type="subcellular location">
    <subcellularLocation>
        <location evidence="1">Periplasm</location>
    </subcellularLocation>
</comment>
<evidence type="ECO:0000256" key="4">
    <source>
        <dbReference type="ARBA" id="ARBA00022729"/>
    </source>
</evidence>
<sequence>MPLLVLAALGGCRNQDNEAVSATVIGDRPPALGDPVAKPLSPADLVLVGNVAQGLVRFDAAGNIAPGLAERWAVSDDGLSYVFRLQKTNWSDGRKVRARDVVRLLQRQLARAGRDPVRDSIGAIAQVVAMTDRVIAIELNAPRPHLLQLLAQPEFGLVSNDQGTGPFKATRKDEALLLSRTLPGFDGDQDQKQEVALSAAPAERAVKAFVDGQTELVLGGTVGDLAVALGAKLPRGALRLDPVAGLFGLVPARKDGPAADPEVRALLDEALDRAALVGALGVPDLQPRATILQPGLDGVSAPAQPAWSASPMTPERRQLLVETGDRLFPRPSGAQQPPTLEPPRPILVALPPGPGGAIILQRLKADWEPLGHLTVAAAKPGGPADFRWVDSVAPSTSPAWFLRSFRCEFVPICSEEADKLLDAARLTGFVPQRNAFFADAERMMRESVLFIPVAAPVRWSLVGRGIDGFSENRFARHTLTDLRAKRGTQD</sequence>
<name>A0ABQ5Z9I3_9SPHN</name>
<dbReference type="EMBL" id="BSOO01000034">
    <property type="protein sequence ID" value="GLR48675.1"/>
    <property type="molecule type" value="Genomic_DNA"/>
</dbReference>
<evidence type="ECO:0000313" key="7">
    <source>
        <dbReference type="Proteomes" id="UP001156703"/>
    </source>
</evidence>
<keyword evidence="7" id="KW-1185">Reference proteome</keyword>
<dbReference type="Proteomes" id="UP001156703">
    <property type="component" value="Unassembled WGS sequence"/>
</dbReference>
<proteinExistence type="inferred from homology"/>
<feature type="domain" description="Solute-binding protein family 5" evidence="5">
    <location>
        <begin position="64"/>
        <end position="307"/>
    </location>
</feature>
<keyword evidence="4" id="KW-0732">Signal</keyword>
<accession>A0ABQ5Z9I3</accession>
<dbReference type="InterPro" id="IPR000914">
    <property type="entry name" value="SBP_5_dom"/>
</dbReference>
<evidence type="ECO:0000256" key="3">
    <source>
        <dbReference type="ARBA" id="ARBA00022448"/>
    </source>
</evidence>
<dbReference type="RefSeq" id="WP_051676581.1">
    <property type="nucleotide sequence ID" value="NZ_BSOO01000034.1"/>
</dbReference>
<dbReference type="SUPFAM" id="SSF53850">
    <property type="entry name" value="Periplasmic binding protein-like II"/>
    <property type="match status" value="1"/>
</dbReference>
<evidence type="ECO:0000259" key="5">
    <source>
        <dbReference type="Pfam" id="PF00496"/>
    </source>
</evidence>
<gene>
    <name evidence="6" type="ORF">GCM10007925_23940</name>
</gene>
<reference evidence="7" key="1">
    <citation type="journal article" date="2019" name="Int. J. Syst. Evol. Microbiol.">
        <title>The Global Catalogue of Microorganisms (GCM) 10K type strain sequencing project: providing services to taxonomists for standard genome sequencing and annotation.</title>
        <authorList>
            <consortium name="The Broad Institute Genomics Platform"/>
            <consortium name="The Broad Institute Genome Sequencing Center for Infectious Disease"/>
            <person name="Wu L."/>
            <person name="Ma J."/>
        </authorList>
    </citation>
    <scope>NUCLEOTIDE SEQUENCE [LARGE SCALE GENOMIC DNA]</scope>
    <source>
        <strain evidence="7">NBRC 102146</strain>
    </source>
</reference>
<evidence type="ECO:0000313" key="6">
    <source>
        <dbReference type="EMBL" id="GLR48675.1"/>
    </source>
</evidence>